<accession>A0A6J6E6D9</accession>
<dbReference type="InterPro" id="IPR043129">
    <property type="entry name" value="ATPase_NBD"/>
</dbReference>
<dbReference type="Pfam" id="PF01869">
    <property type="entry name" value="BcrAD_BadFG"/>
    <property type="match status" value="1"/>
</dbReference>
<feature type="domain" description="ATPase BadF/BadG/BcrA/BcrD type" evidence="1">
    <location>
        <begin position="35"/>
        <end position="276"/>
    </location>
</feature>
<dbReference type="PANTHER" id="PTHR43190:SF3">
    <property type="entry name" value="N-ACETYL-D-GLUCOSAMINE KINASE"/>
    <property type="match status" value="1"/>
</dbReference>
<dbReference type="EMBL" id="CAEZTK010000064">
    <property type="protein sequence ID" value="CAB4571901.1"/>
    <property type="molecule type" value="Genomic_DNA"/>
</dbReference>
<dbReference type="PANTHER" id="PTHR43190">
    <property type="entry name" value="N-ACETYL-D-GLUCOSAMINE KINASE"/>
    <property type="match status" value="1"/>
</dbReference>
<dbReference type="Gene3D" id="3.30.420.40">
    <property type="match status" value="2"/>
</dbReference>
<dbReference type="AlphaFoldDB" id="A0A6J6E6D9"/>
<proteinExistence type="predicted"/>
<dbReference type="SUPFAM" id="SSF53067">
    <property type="entry name" value="Actin-like ATPase domain"/>
    <property type="match status" value="1"/>
</dbReference>
<name>A0A6J6E6D9_9ZZZZ</name>
<dbReference type="InterPro" id="IPR052519">
    <property type="entry name" value="Euk-type_GlcNAc_Kinase"/>
</dbReference>
<evidence type="ECO:0000313" key="2">
    <source>
        <dbReference type="EMBL" id="CAB4571901.1"/>
    </source>
</evidence>
<evidence type="ECO:0000259" key="1">
    <source>
        <dbReference type="Pfam" id="PF01869"/>
    </source>
</evidence>
<reference evidence="2" key="1">
    <citation type="submission" date="2020-05" db="EMBL/GenBank/DDBJ databases">
        <authorList>
            <person name="Chiriac C."/>
            <person name="Salcher M."/>
            <person name="Ghai R."/>
            <person name="Kavagutti S V."/>
        </authorList>
    </citation>
    <scope>NUCLEOTIDE SEQUENCE</scope>
</reference>
<sequence>MNHGEVLAIDLGQSGTSIRLGDFSSQTPRGKHAGENTLDALRAAIESIELPEKISADCVALSCTGLYGQVPNPQKYLELGSTFFGATKVAVIDDGFASYVGALKGQDGVVLTIGGGVVSIAGLNGQYSHRDGLGSTFGDEGGGFWLGRNAISKALASLQNRILDQRMHEYFKDEITAYYELDVRDGSQAQILAINTAKKVLAAADLGIPSAVAIANKGAFLLAQTVISTWQAVQSNSTDEIKFVIQGGPAKNKSYVNSIVRNVQAKLPNAQLVESAGDNLDGAIWIAQQMHHDAPPLLKWASK</sequence>
<protein>
    <submittedName>
        <fullName evidence="2">Unannotated protein</fullName>
    </submittedName>
</protein>
<organism evidence="2">
    <name type="scientific">freshwater metagenome</name>
    <dbReference type="NCBI Taxonomy" id="449393"/>
    <lineage>
        <taxon>unclassified sequences</taxon>
        <taxon>metagenomes</taxon>
        <taxon>ecological metagenomes</taxon>
    </lineage>
</organism>
<dbReference type="InterPro" id="IPR002731">
    <property type="entry name" value="ATPase_BadF"/>
</dbReference>
<gene>
    <name evidence="2" type="ORF">UFOPK1643_00830</name>
</gene>